<dbReference type="InterPro" id="IPR000064">
    <property type="entry name" value="NLP_P60_dom"/>
</dbReference>
<dbReference type="Pfam" id="PF00877">
    <property type="entry name" value="NLPC_P60"/>
    <property type="match status" value="1"/>
</dbReference>
<reference evidence="7" key="1">
    <citation type="submission" date="2016-10" db="EMBL/GenBank/DDBJ databases">
        <authorList>
            <person name="Varghese N."/>
            <person name="Submissions S."/>
        </authorList>
    </citation>
    <scope>NUCLEOTIDE SEQUENCE [LARGE SCALE GENOMIC DNA]</scope>
    <source>
        <strain evidence="7">DSM 43163</strain>
    </source>
</reference>
<keyword evidence="2" id="KW-0645">Protease</keyword>
<keyword evidence="7" id="KW-1185">Reference proteome</keyword>
<dbReference type="SUPFAM" id="SSF54001">
    <property type="entry name" value="Cysteine proteinases"/>
    <property type="match status" value="1"/>
</dbReference>
<protein>
    <submittedName>
        <fullName evidence="6">NlpC/P60 family protein</fullName>
    </submittedName>
</protein>
<dbReference type="InterPro" id="IPR051794">
    <property type="entry name" value="PG_Endopeptidase_C40"/>
</dbReference>
<dbReference type="GO" id="GO:0008234">
    <property type="term" value="F:cysteine-type peptidase activity"/>
    <property type="evidence" value="ECO:0007669"/>
    <property type="project" value="UniProtKB-KW"/>
</dbReference>
<dbReference type="RefSeq" id="WP_103938463.1">
    <property type="nucleotide sequence ID" value="NZ_FNVO01000005.1"/>
</dbReference>
<dbReference type="PANTHER" id="PTHR47359:SF3">
    <property type="entry name" value="NLP_P60 DOMAIN-CONTAINING PROTEIN-RELATED"/>
    <property type="match status" value="1"/>
</dbReference>
<accession>A0A1H6AKM1</accession>
<name>A0A1H6AKM1_9ACTN</name>
<dbReference type="PROSITE" id="PS51935">
    <property type="entry name" value="NLPC_P60"/>
    <property type="match status" value="1"/>
</dbReference>
<dbReference type="InterPro" id="IPR038765">
    <property type="entry name" value="Papain-like_cys_pep_sf"/>
</dbReference>
<dbReference type="AlphaFoldDB" id="A0A1H6AKM1"/>
<sequence length="164" mass="17430">MAALQAKAATCPPPVPSGGLGGRILFHAQRWVGTPYQYGGGNENGPTVGFDSNGSGRPGWDCSGLTLHAVHQATGGRVKLARVAAAQFNDRRFPRIPYDQLQPGDLVFWAGSHGTATAPGHVGIYAGDQRFLHAPQTGDKVRFASMAPGTHRHRTFLAGLRITY</sequence>
<evidence type="ECO:0000256" key="3">
    <source>
        <dbReference type="ARBA" id="ARBA00022801"/>
    </source>
</evidence>
<evidence type="ECO:0000256" key="1">
    <source>
        <dbReference type="ARBA" id="ARBA00007074"/>
    </source>
</evidence>
<dbReference type="OrthoDB" id="5496837at2"/>
<proteinExistence type="inferred from homology"/>
<evidence type="ECO:0000313" key="6">
    <source>
        <dbReference type="EMBL" id="SEG49279.1"/>
    </source>
</evidence>
<dbReference type="Gene3D" id="3.90.1720.10">
    <property type="entry name" value="endopeptidase domain like (from Nostoc punctiforme)"/>
    <property type="match status" value="1"/>
</dbReference>
<dbReference type="Proteomes" id="UP000236723">
    <property type="component" value="Unassembled WGS sequence"/>
</dbReference>
<feature type="domain" description="NlpC/P60" evidence="5">
    <location>
        <begin position="18"/>
        <end position="163"/>
    </location>
</feature>
<dbReference type="EMBL" id="FNVO01000005">
    <property type="protein sequence ID" value="SEG49279.1"/>
    <property type="molecule type" value="Genomic_DNA"/>
</dbReference>
<keyword evidence="4" id="KW-0788">Thiol protease</keyword>
<gene>
    <name evidence="6" type="ORF">SAMN04489712_105524</name>
</gene>
<organism evidence="6 7">
    <name type="scientific">Thermomonospora echinospora</name>
    <dbReference type="NCBI Taxonomy" id="1992"/>
    <lineage>
        <taxon>Bacteria</taxon>
        <taxon>Bacillati</taxon>
        <taxon>Actinomycetota</taxon>
        <taxon>Actinomycetes</taxon>
        <taxon>Streptosporangiales</taxon>
        <taxon>Thermomonosporaceae</taxon>
        <taxon>Thermomonospora</taxon>
    </lineage>
</organism>
<dbReference type="GO" id="GO:0006508">
    <property type="term" value="P:proteolysis"/>
    <property type="evidence" value="ECO:0007669"/>
    <property type="project" value="UniProtKB-KW"/>
</dbReference>
<keyword evidence="3" id="KW-0378">Hydrolase</keyword>
<dbReference type="PANTHER" id="PTHR47359">
    <property type="entry name" value="PEPTIDOGLYCAN DL-ENDOPEPTIDASE CWLO"/>
    <property type="match status" value="1"/>
</dbReference>
<evidence type="ECO:0000256" key="4">
    <source>
        <dbReference type="ARBA" id="ARBA00022807"/>
    </source>
</evidence>
<comment type="similarity">
    <text evidence="1">Belongs to the peptidase C40 family.</text>
</comment>
<evidence type="ECO:0000256" key="2">
    <source>
        <dbReference type="ARBA" id="ARBA00022670"/>
    </source>
</evidence>
<evidence type="ECO:0000313" key="7">
    <source>
        <dbReference type="Proteomes" id="UP000236723"/>
    </source>
</evidence>
<evidence type="ECO:0000259" key="5">
    <source>
        <dbReference type="PROSITE" id="PS51935"/>
    </source>
</evidence>